<sequence>MISKLVLVLVVAVGLSAGAVTPPGGVFPPGYLEKGADYVKDLVDKNRQLGNQVVSMVGGAAEAGVGLYKDAAILATSLGQSATDGAVGLGHKAVSAGTNIANQGLGTKLLLKSS</sequence>
<organism evidence="2 3">
    <name type="scientific">Ranatra chinensis</name>
    <dbReference type="NCBI Taxonomy" id="642074"/>
    <lineage>
        <taxon>Eukaryota</taxon>
        <taxon>Metazoa</taxon>
        <taxon>Ecdysozoa</taxon>
        <taxon>Arthropoda</taxon>
        <taxon>Hexapoda</taxon>
        <taxon>Insecta</taxon>
        <taxon>Pterygota</taxon>
        <taxon>Neoptera</taxon>
        <taxon>Paraneoptera</taxon>
        <taxon>Hemiptera</taxon>
        <taxon>Heteroptera</taxon>
        <taxon>Panheteroptera</taxon>
        <taxon>Nepomorpha</taxon>
        <taxon>Nepidae</taxon>
        <taxon>Ranatrinae</taxon>
        <taxon>Ranatra</taxon>
    </lineage>
</organism>
<keyword evidence="1" id="KW-0732">Signal</keyword>
<evidence type="ECO:0000256" key="1">
    <source>
        <dbReference type="SAM" id="SignalP"/>
    </source>
</evidence>
<reference evidence="2 3" key="1">
    <citation type="submission" date="2024-07" db="EMBL/GenBank/DDBJ databases">
        <title>Chromosome-level genome assembly of the water stick insect Ranatra chinensis (Heteroptera: Nepidae).</title>
        <authorList>
            <person name="Liu X."/>
        </authorList>
    </citation>
    <scope>NUCLEOTIDE SEQUENCE [LARGE SCALE GENOMIC DNA]</scope>
    <source>
        <strain evidence="2">Cailab_2021Rc</strain>
        <tissue evidence="2">Muscle</tissue>
    </source>
</reference>
<evidence type="ECO:0000313" key="2">
    <source>
        <dbReference type="EMBL" id="KAL1139108.1"/>
    </source>
</evidence>
<accession>A0ABD0ZA17</accession>
<name>A0ABD0ZA17_9HEMI</name>
<feature type="signal peptide" evidence="1">
    <location>
        <begin position="1"/>
        <end position="18"/>
    </location>
</feature>
<keyword evidence="3" id="KW-1185">Reference proteome</keyword>
<proteinExistence type="predicted"/>
<evidence type="ECO:0000313" key="3">
    <source>
        <dbReference type="Proteomes" id="UP001558652"/>
    </source>
</evidence>
<protein>
    <submittedName>
        <fullName evidence="2">Uncharacterized protein</fullName>
    </submittedName>
</protein>
<gene>
    <name evidence="2" type="ORF">AAG570_009168</name>
</gene>
<dbReference type="AlphaFoldDB" id="A0ABD0ZA17"/>
<comment type="caution">
    <text evidence="2">The sequence shown here is derived from an EMBL/GenBank/DDBJ whole genome shotgun (WGS) entry which is preliminary data.</text>
</comment>
<feature type="chain" id="PRO_5044773794" evidence="1">
    <location>
        <begin position="19"/>
        <end position="114"/>
    </location>
</feature>
<dbReference type="Proteomes" id="UP001558652">
    <property type="component" value="Unassembled WGS sequence"/>
</dbReference>
<dbReference type="EMBL" id="JBFDAA010000003">
    <property type="protein sequence ID" value="KAL1139108.1"/>
    <property type="molecule type" value="Genomic_DNA"/>
</dbReference>